<proteinExistence type="predicted"/>
<organism evidence="2 3">
    <name type="scientific">Elysia crispata</name>
    <name type="common">lettuce slug</name>
    <dbReference type="NCBI Taxonomy" id="231223"/>
    <lineage>
        <taxon>Eukaryota</taxon>
        <taxon>Metazoa</taxon>
        <taxon>Spiralia</taxon>
        <taxon>Lophotrochozoa</taxon>
        <taxon>Mollusca</taxon>
        <taxon>Gastropoda</taxon>
        <taxon>Heterobranchia</taxon>
        <taxon>Euthyneura</taxon>
        <taxon>Panpulmonata</taxon>
        <taxon>Sacoglossa</taxon>
        <taxon>Placobranchoidea</taxon>
        <taxon>Plakobranchidae</taxon>
        <taxon>Elysia</taxon>
    </lineage>
</organism>
<accession>A0AAE0Y4Y2</accession>
<sequence length="171" mass="18903">MEELEGTRRQNNQSNISEESAKKVVKHPIEWHDVYDGSSKLSVTVDPNLCKVATGCLLQIFDGYPVRILPQALHVQPSELESCFLRKSSSIDECSSLGTFVCTEPGNAEFHSSSVGRTSHRCIKRQTKMTGIVRTTKTTGGATVGHLENGHSRSSTRIELVIKEHEVIKPN</sequence>
<evidence type="ECO:0000313" key="3">
    <source>
        <dbReference type="Proteomes" id="UP001283361"/>
    </source>
</evidence>
<feature type="region of interest" description="Disordered" evidence="1">
    <location>
        <begin position="1"/>
        <end position="21"/>
    </location>
</feature>
<reference evidence="2" key="1">
    <citation type="journal article" date="2023" name="G3 (Bethesda)">
        <title>A reference genome for the long-term kleptoplast-retaining sea slug Elysia crispata morphotype clarki.</title>
        <authorList>
            <person name="Eastman K.E."/>
            <person name="Pendleton A.L."/>
            <person name="Shaikh M.A."/>
            <person name="Suttiyut T."/>
            <person name="Ogas R."/>
            <person name="Tomko P."/>
            <person name="Gavelis G."/>
            <person name="Widhalm J.R."/>
            <person name="Wisecaver J.H."/>
        </authorList>
    </citation>
    <scope>NUCLEOTIDE SEQUENCE</scope>
    <source>
        <strain evidence="2">ECLA1</strain>
    </source>
</reference>
<keyword evidence="3" id="KW-1185">Reference proteome</keyword>
<feature type="compositionally biased region" description="Polar residues" evidence="1">
    <location>
        <begin position="9"/>
        <end position="18"/>
    </location>
</feature>
<protein>
    <submittedName>
        <fullName evidence="2">Uncharacterized protein</fullName>
    </submittedName>
</protein>
<evidence type="ECO:0000313" key="2">
    <source>
        <dbReference type="EMBL" id="KAK3732664.1"/>
    </source>
</evidence>
<comment type="caution">
    <text evidence="2">The sequence shown here is derived from an EMBL/GenBank/DDBJ whole genome shotgun (WGS) entry which is preliminary data.</text>
</comment>
<name>A0AAE0Y4Y2_9GAST</name>
<dbReference type="AlphaFoldDB" id="A0AAE0Y4Y2"/>
<gene>
    <name evidence="2" type="ORF">RRG08_009345</name>
</gene>
<evidence type="ECO:0000256" key="1">
    <source>
        <dbReference type="SAM" id="MobiDB-lite"/>
    </source>
</evidence>
<dbReference type="Proteomes" id="UP001283361">
    <property type="component" value="Unassembled WGS sequence"/>
</dbReference>
<dbReference type="EMBL" id="JAWDGP010006946">
    <property type="protein sequence ID" value="KAK3732664.1"/>
    <property type="molecule type" value="Genomic_DNA"/>
</dbReference>